<gene>
    <name evidence="10" type="ORF">PJ311_12420</name>
</gene>
<evidence type="ECO:0000256" key="3">
    <source>
        <dbReference type="ARBA" id="ARBA00023136"/>
    </source>
</evidence>
<dbReference type="Pfam" id="PF00015">
    <property type="entry name" value="MCPsignal"/>
    <property type="match status" value="1"/>
</dbReference>
<dbReference type="SMART" id="SM00283">
    <property type="entry name" value="MA"/>
    <property type="match status" value="1"/>
</dbReference>
<keyword evidence="11" id="KW-1185">Reference proteome</keyword>
<dbReference type="Proteomes" id="UP001211894">
    <property type="component" value="Unassembled WGS sequence"/>
</dbReference>
<comment type="caution">
    <text evidence="10">The sequence shown here is derived from an EMBL/GenBank/DDBJ whole genome shotgun (WGS) entry which is preliminary data.</text>
</comment>
<keyword evidence="7" id="KW-0812">Transmembrane</keyword>
<dbReference type="SUPFAM" id="SSF103190">
    <property type="entry name" value="Sensory domain-like"/>
    <property type="match status" value="1"/>
</dbReference>
<dbReference type="CDD" id="cd06225">
    <property type="entry name" value="HAMP"/>
    <property type="match status" value="1"/>
</dbReference>
<dbReference type="InterPro" id="IPR029151">
    <property type="entry name" value="Sensor-like_sf"/>
</dbReference>
<dbReference type="CDD" id="cd12913">
    <property type="entry name" value="PDC1_MCP_like"/>
    <property type="match status" value="1"/>
</dbReference>
<evidence type="ECO:0000313" key="10">
    <source>
        <dbReference type="EMBL" id="MDA7027392.1"/>
    </source>
</evidence>
<feature type="domain" description="Methyl-accepting transducer" evidence="8">
    <location>
        <begin position="394"/>
        <end position="637"/>
    </location>
</feature>
<name>A0ABT4X519_9BACI</name>
<reference evidence="10 11" key="1">
    <citation type="submission" date="2023-01" db="EMBL/GenBank/DDBJ databases">
        <title>Bacillus changyiensis sp. nov., isolated from a coastal deposit.</title>
        <authorList>
            <person name="Xiao G."/>
            <person name="Lai Q."/>
            <person name="Hu Z."/>
            <person name="Shao Z."/>
        </authorList>
    </citation>
    <scope>NUCLEOTIDE SEQUENCE [LARGE SCALE GENOMIC DNA]</scope>
    <source>
        <strain evidence="10 11">CLL-7-23</strain>
    </source>
</reference>
<evidence type="ECO:0000256" key="4">
    <source>
        <dbReference type="ARBA" id="ARBA00023224"/>
    </source>
</evidence>
<dbReference type="PROSITE" id="PS50885">
    <property type="entry name" value="HAMP"/>
    <property type="match status" value="1"/>
</dbReference>
<feature type="domain" description="HAMP" evidence="9">
    <location>
        <begin position="323"/>
        <end position="375"/>
    </location>
</feature>
<evidence type="ECO:0000256" key="5">
    <source>
        <dbReference type="ARBA" id="ARBA00029447"/>
    </source>
</evidence>
<comment type="subcellular location">
    <subcellularLocation>
        <location evidence="1">Cell membrane</location>
    </subcellularLocation>
</comment>
<evidence type="ECO:0000256" key="6">
    <source>
        <dbReference type="PROSITE-ProRule" id="PRU00284"/>
    </source>
</evidence>
<dbReference type="EMBL" id="JAQKAB010000008">
    <property type="protein sequence ID" value="MDA7027392.1"/>
    <property type="molecule type" value="Genomic_DNA"/>
</dbReference>
<dbReference type="Pfam" id="PF00672">
    <property type="entry name" value="HAMP"/>
    <property type="match status" value="1"/>
</dbReference>
<dbReference type="InterPro" id="IPR004089">
    <property type="entry name" value="MCPsignal_dom"/>
</dbReference>
<evidence type="ECO:0000256" key="7">
    <source>
        <dbReference type="SAM" id="Phobius"/>
    </source>
</evidence>
<feature type="transmembrane region" description="Helical" evidence="7">
    <location>
        <begin position="12"/>
        <end position="31"/>
    </location>
</feature>
<dbReference type="PROSITE" id="PS50111">
    <property type="entry name" value="CHEMOTAXIS_TRANSDUC_2"/>
    <property type="match status" value="1"/>
</dbReference>
<accession>A0ABT4X519</accession>
<dbReference type="SUPFAM" id="SSF58104">
    <property type="entry name" value="Methyl-accepting chemotaxis protein (MCP) signaling domain"/>
    <property type="match status" value="1"/>
</dbReference>
<keyword evidence="3 7" id="KW-0472">Membrane</keyword>
<evidence type="ECO:0000256" key="2">
    <source>
        <dbReference type="ARBA" id="ARBA00022475"/>
    </source>
</evidence>
<dbReference type="PANTHER" id="PTHR32089">
    <property type="entry name" value="METHYL-ACCEPTING CHEMOTAXIS PROTEIN MCPB"/>
    <property type="match status" value="1"/>
</dbReference>
<sequence length="680" mass="75985">MSYKNWPILWKIMILIPIIIVLLATMMVISYKDSSEQLNTMITKQMQETLAKTIEQIDTSLTTHERNLTAVKAMAEAKKTPLSRTEYSQFFQNMLPANKQTYGIGIWYEPHTYNKKEKFVAPYVYKDGDQLVYTRDYEKASYDYFSQDWYKNTIHNDQTIWSAPYYDETLKQTFITTSLSFKDQKGNASGVVTSDFVLESIQELISDIKVQKTGYAVLVNENGTYLSNPDKEKRLKETISSDLITSEQWEKMKSGQQEKVQADIDGKTYELYYDKLPKTNWKLVLVAPYDELYSSLNSLIKQLIVLSLVAVVVIIAVIFFLGRKVSKDTKVINGYLKHLSTGDLTHRAEAVSKDEFGQMAEYYNQSASALQTMMTDVSSSSETVASTAEELSASSEEISSAIHETANAMQEVANDAGSQRSLSQEMSTTSETLLNEMSKMSEAIVQVSKKAAHSTELANEGSATVQEVVQDISNLHTKITETAEKIQLLEQKSADINQMASLISSISEQTNLLALNAAIEAARAGESGKGFAVVAEEVRKLAEETKMASTDITTTIQSIKDEISDSVESMKESQQAAHTGIAKVRQTGESFTSIYQSIHDVTANIQNVTNDIQKVSHSTKQMRDIAQQVEDFSVKTSERINHSSALSEEQSSITTEIAKASEDLAHMAQNLQEKITQFNV</sequence>
<dbReference type="PANTHER" id="PTHR32089:SF112">
    <property type="entry name" value="LYSOZYME-LIKE PROTEIN-RELATED"/>
    <property type="match status" value="1"/>
</dbReference>
<dbReference type="Gene3D" id="1.10.287.950">
    <property type="entry name" value="Methyl-accepting chemotaxis protein"/>
    <property type="match status" value="1"/>
</dbReference>
<dbReference type="CDD" id="cd12912">
    <property type="entry name" value="PDC2_MCP_like"/>
    <property type="match status" value="1"/>
</dbReference>
<proteinExistence type="inferred from homology"/>
<dbReference type="Gene3D" id="6.10.340.10">
    <property type="match status" value="1"/>
</dbReference>
<dbReference type="SMART" id="SM00304">
    <property type="entry name" value="HAMP"/>
    <property type="match status" value="3"/>
</dbReference>
<comment type="similarity">
    <text evidence="5">Belongs to the methyl-accepting chemotaxis (MCP) protein family.</text>
</comment>
<keyword evidence="2" id="KW-1003">Cell membrane</keyword>
<dbReference type="Pfam" id="PF22673">
    <property type="entry name" value="MCP-like_PDC_1"/>
    <property type="match status" value="1"/>
</dbReference>
<evidence type="ECO:0000259" key="8">
    <source>
        <dbReference type="PROSITE" id="PS50111"/>
    </source>
</evidence>
<evidence type="ECO:0000256" key="1">
    <source>
        <dbReference type="ARBA" id="ARBA00004236"/>
    </source>
</evidence>
<keyword evidence="4 6" id="KW-0807">Transducer</keyword>
<protein>
    <submittedName>
        <fullName evidence="10">Methyl-accepting chemotaxis protein</fullName>
    </submittedName>
</protein>
<dbReference type="InterPro" id="IPR003660">
    <property type="entry name" value="HAMP_dom"/>
</dbReference>
<dbReference type="Gene3D" id="3.30.450.20">
    <property type="entry name" value="PAS domain"/>
    <property type="match status" value="2"/>
</dbReference>
<dbReference type="CDD" id="cd11386">
    <property type="entry name" value="MCP_signal"/>
    <property type="match status" value="1"/>
</dbReference>
<keyword evidence="7" id="KW-1133">Transmembrane helix</keyword>
<evidence type="ECO:0000259" key="9">
    <source>
        <dbReference type="PROSITE" id="PS50885"/>
    </source>
</evidence>
<organism evidence="10 11">
    <name type="scientific">Bacillus changyiensis</name>
    <dbReference type="NCBI Taxonomy" id="3004103"/>
    <lineage>
        <taxon>Bacteria</taxon>
        <taxon>Bacillati</taxon>
        <taxon>Bacillota</taxon>
        <taxon>Bacilli</taxon>
        <taxon>Bacillales</taxon>
        <taxon>Bacillaceae</taxon>
        <taxon>Bacillus</taxon>
    </lineage>
</organism>
<feature type="transmembrane region" description="Helical" evidence="7">
    <location>
        <begin position="303"/>
        <end position="322"/>
    </location>
</feature>
<evidence type="ECO:0000313" key="11">
    <source>
        <dbReference type="Proteomes" id="UP001211894"/>
    </source>
</evidence>